<evidence type="ECO:0008006" key="4">
    <source>
        <dbReference type="Google" id="ProtNLM"/>
    </source>
</evidence>
<keyword evidence="1" id="KW-0812">Transmembrane</keyword>
<dbReference type="AlphaFoldDB" id="A0AAU9K6J8"/>
<evidence type="ECO:0000256" key="1">
    <source>
        <dbReference type="SAM" id="Phobius"/>
    </source>
</evidence>
<keyword evidence="1" id="KW-1133">Transmembrane helix</keyword>
<keyword evidence="3" id="KW-1185">Reference proteome</keyword>
<name>A0AAU9K6J8_9CILI</name>
<protein>
    <recommendedName>
        <fullName evidence="4">Photosystem I assembly protein Ycf4</fullName>
    </recommendedName>
</protein>
<comment type="caution">
    <text evidence="2">The sequence shown here is derived from an EMBL/GenBank/DDBJ whole genome shotgun (WGS) entry which is preliminary data.</text>
</comment>
<evidence type="ECO:0000313" key="3">
    <source>
        <dbReference type="Proteomes" id="UP001162131"/>
    </source>
</evidence>
<dbReference type="Proteomes" id="UP001162131">
    <property type="component" value="Unassembled WGS sequence"/>
</dbReference>
<sequence>MIRHSLRCFSAIPEHKLFYTNSNPHQLRTSYILSTIGASAITGLVFYISHGVPELMHAGLILAVWSGLGMNFYSYNAIKNEIALKISLEEDSQSLIVELPTGTVKIPKNSISICKESPFPNDWKTFRKIDYGDSSFYVSYFGKVHDEKLMKDNIGDIIPKYNF</sequence>
<gene>
    <name evidence="2" type="ORF">BSTOLATCC_MIC46781</name>
</gene>
<evidence type="ECO:0000313" key="2">
    <source>
        <dbReference type="EMBL" id="CAG9328791.1"/>
    </source>
</evidence>
<reference evidence="2" key="1">
    <citation type="submission" date="2021-09" db="EMBL/GenBank/DDBJ databases">
        <authorList>
            <consortium name="AG Swart"/>
            <person name="Singh M."/>
            <person name="Singh A."/>
            <person name="Seah K."/>
            <person name="Emmerich C."/>
        </authorList>
    </citation>
    <scope>NUCLEOTIDE SEQUENCE</scope>
    <source>
        <strain evidence="2">ATCC30299</strain>
    </source>
</reference>
<organism evidence="2 3">
    <name type="scientific">Blepharisma stoltei</name>
    <dbReference type="NCBI Taxonomy" id="1481888"/>
    <lineage>
        <taxon>Eukaryota</taxon>
        <taxon>Sar</taxon>
        <taxon>Alveolata</taxon>
        <taxon>Ciliophora</taxon>
        <taxon>Postciliodesmatophora</taxon>
        <taxon>Heterotrichea</taxon>
        <taxon>Heterotrichida</taxon>
        <taxon>Blepharismidae</taxon>
        <taxon>Blepharisma</taxon>
    </lineage>
</organism>
<proteinExistence type="predicted"/>
<keyword evidence="1" id="KW-0472">Membrane</keyword>
<feature type="transmembrane region" description="Helical" evidence="1">
    <location>
        <begin position="55"/>
        <end position="75"/>
    </location>
</feature>
<dbReference type="EMBL" id="CAJZBQ010000046">
    <property type="protein sequence ID" value="CAG9328791.1"/>
    <property type="molecule type" value="Genomic_DNA"/>
</dbReference>
<accession>A0AAU9K6J8</accession>
<feature type="transmembrane region" description="Helical" evidence="1">
    <location>
        <begin position="31"/>
        <end position="49"/>
    </location>
</feature>